<protein>
    <submittedName>
        <fullName evidence="1">Uncharacterized protein</fullName>
    </submittedName>
</protein>
<sequence>MSKRPIFPLLVAGVTGILSGVYIFKPLLDNQPPSADQPTNVRSNETVPSPNPQQPSDGTGTATPQRAEALSQNAGAKSK</sequence>
<proteinExistence type="predicted"/>
<evidence type="ECO:0000313" key="1">
    <source>
        <dbReference type="EMBL" id="KAI0094498.1"/>
    </source>
</evidence>
<comment type="caution">
    <text evidence="1">The sequence shown here is derived from an EMBL/GenBank/DDBJ whole genome shotgun (WGS) entry which is preliminary data.</text>
</comment>
<accession>A0ACB8UJC7</accession>
<dbReference type="Proteomes" id="UP001055072">
    <property type="component" value="Unassembled WGS sequence"/>
</dbReference>
<gene>
    <name evidence="1" type="ORF">BDY19DRAFT_1052328</name>
</gene>
<dbReference type="EMBL" id="MU274900">
    <property type="protein sequence ID" value="KAI0094498.1"/>
    <property type="molecule type" value="Genomic_DNA"/>
</dbReference>
<organism evidence="1 2">
    <name type="scientific">Irpex rosettiformis</name>
    <dbReference type="NCBI Taxonomy" id="378272"/>
    <lineage>
        <taxon>Eukaryota</taxon>
        <taxon>Fungi</taxon>
        <taxon>Dikarya</taxon>
        <taxon>Basidiomycota</taxon>
        <taxon>Agaricomycotina</taxon>
        <taxon>Agaricomycetes</taxon>
        <taxon>Polyporales</taxon>
        <taxon>Irpicaceae</taxon>
        <taxon>Irpex</taxon>
    </lineage>
</organism>
<evidence type="ECO:0000313" key="2">
    <source>
        <dbReference type="Proteomes" id="UP001055072"/>
    </source>
</evidence>
<reference evidence="1" key="1">
    <citation type="journal article" date="2021" name="Environ. Microbiol.">
        <title>Gene family expansions and transcriptome signatures uncover fungal adaptations to wood decay.</title>
        <authorList>
            <person name="Hage H."/>
            <person name="Miyauchi S."/>
            <person name="Viragh M."/>
            <person name="Drula E."/>
            <person name="Min B."/>
            <person name="Chaduli D."/>
            <person name="Navarro D."/>
            <person name="Favel A."/>
            <person name="Norest M."/>
            <person name="Lesage-Meessen L."/>
            <person name="Balint B."/>
            <person name="Merenyi Z."/>
            <person name="de Eugenio L."/>
            <person name="Morin E."/>
            <person name="Martinez A.T."/>
            <person name="Baldrian P."/>
            <person name="Stursova M."/>
            <person name="Martinez M.J."/>
            <person name="Novotny C."/>
            <person name="Magnuson J.K."/>
            <person name="Spatafora J.W."/>
            <person name="Maurice S."/>
            <person name="Pangilinan J."/>
            <person name="Andreopoulos W."/>
            <person name="LaButti K."/>
            <person name="Hundley H."/>
            <person name="Na H."/>
            <person name="Kuo A."/>
            <person name="Barry K."/>
            <person name="Lipzen A."/>
            <person name="Henrissat B."/>
            <person name="Riley R."/>
            <person name="Ahrendt S."/>
            <person name="Nagy L.G."/>
            <person name="Grigoriev I.V."/>
            <person name="Martin F."/>
            <person name="Rosso M.N."/>
        </authorList>
    </citation>
    <scope>NUCLEOTIDE SEQUENCE</scope>
    <source>
        <strain evidence="1">CBS 384.51</strain>
    </source>
</reference>
<name>A0ACB8UJC7_9APHY</name>
<keyword evidence="2" id="KW-1185">Reference proteome</keyword>